<dbReference type="EMBL" id="VTPC01079700">
    <property type="protein sequence ID" value="KAF2888132.1"/>
    <property type="molecule type" value="Genomic_DNA"/>
</dbReference>
<proteinExistence type="predicted"/>
<name>A0A8K0G4H8_IGNLU</name>
<feature type="non-terminal residue" evidence="1">
    <location>
        <position position="1"/>
    </location>
</feature>
<organism evidence="1 2">
    <name type="scientific">Ignelater luminosus</name>
    <name type="common">Cucubano</name>
    <name type="synonym">Pyrophorus luminosus</name>
    <dbReference type="NCBI Taxonomy" id="2038154"/>
    <lineage>
        <taxon>Eukaryota</taxon>
        <taxon>Metazoa</taxon>
        <taxon>Ecdysozoa</taxon>
        <taxon>Arthropoda</taxon>
        <taxon>Hexapoda</taxon>
        <taxon>Insecta</taxon>
        <taxon>Pterygota</taxon>
        <taxon>Neoptera</taxon>
        <taxon>Endopterygota</taxon>
        <taxon>Coleoptera</taxon>
        <taxon>Polyphaga</taxon>
        <taxon>Elateriformia</taxon>
        <taxon>Elateroidea</taxon>
        <taxon>Elateridae</taxon>
        <taxon>Agrypninae</taxon>
        <taxon>Pyrophorini</taxon>
        <taxon>Ignelater</taxon>
    </lineage>
</organism>
<accession>A0A8K0G4H8</accession>
<sequence>CSVSTYIETAPKRWKRECMGMDIPINNDHLFTLSFTDDQAVLAQNSYDMEFMLRRLHLEYKKIGTGSQSREKNSNAKLDVLISDEAIEWFGDWDWEGSCVVSVLCIVIALYIVHS</sequence>
<protein>
    <submittedName>
        <fullName evidence="1">Uncharacterized protein</fullName>
    </submittedName>
</protein>
<keyword evidence="2" id="KW-1185">Reference proteome</keyword>
<dbReference type="OrthoDB" id="6768451at2759"/>
<gene>
    <name evidence="1" type="ORF">ILUMI_18041</name>
</gene>
<evidence type="ECO:0000313" key="1">
    <source>
        <dbReference type="EMBL" id="KAF2888132.1"/>
    </source>
</evidence>
<comment type="caution">
    <text evidence="1">The sequence shown here is derived from an EMBL/GenBank/DDBJ whole genome shotgun (WGS) entry which is preliminary data.</text>
</comment>
<evidence type="ECO:0000313" key="2">
    <source>
        <dbReference type="Proteomes" id="UP000801492"/>
    </source>
</evidence>
<reference evidence="1" key="1">
    <citation type="submission" date="2019-08" db="EMBL/GenBank/DDBJ databases">
        <title>The genome of the North American firefly Photinus pyralis.</title>
        <authorList>
            <consortium name="Photinus pyralis genome working group"/>
            <person name="Fallon T.R."/>
            <person name="Sander Lower S.E."/>
            <person name="Weng J.-K."/>
        </authorList>
    </citation>
    <scope>NUCLEOTIDE SEQUENCE</scope>
    <source>
        <strain evidence="1">TRF0915ILg1</strain>
        <tissue evidence="1">Whole body</tissue>
    </source>
</reference>
<dbReference type="AlphaFoldDB" id="A0A8K0G4H8"/>
<dbReference type="Proteomes" id="UP000801492">
    <property type="component" value="Unassembled WGS sequence"/>
</dbReference>